<reference evidence="1" key="1">
    <citation type="submission" date="2020-11" db="EMBL/GenBank/DDBJ databases">
        <authorList>
            <person name="Tran Van P."/>
        </authorList>
    </citation>
    <scope>NUCLEOTIDE SEQUENCE</scope>
</reference>
<organism evidence="1">
    <name type="scientific">Timema poppense</name>
    <name type="common">Walking stick</name>
    <dbReference type="NCBI Taxonomy" id="170557"/>
    <lineage>
        <taxon>Eukaryota</taxon>
        <taxon>Metazoa</taxon>
        <taxon>Ecdysozoa</taxon>
        <taxon>Arthropoda</taxon>
        <taxon>Hexapoda</taxon>
        <taxon>Insecta</taxon>
        <taxon>Pterygota</taxon>
        <taxon>Neoptera</taxon>
        <taxon>Polyneoptera</taxon>
        <taxon>Phasmatodea</taxon>
        <taxon>Timematodea</taxon>
        <taxon>Timematoidea</taxon>
        <taxon>Timematidae</taxon>
        <taxon>Timema</taxon>
    </lineage>
</organism>
<dbReference type="AlphaFoldDB" id="A0A7R9GV79"/>
<gene>
    <name evidence="1" type="ORF">TPSB3V08_LOCUS1834</name>
</gene>
<accession>A0A7R9GV79</accession>
<proteinExistence type="predicted"/>
<dbReference type="EMBL" id="OD000663">
    <property type="protein sequence ID" value="CAD7398723.1"/>
    <property type="molecule type" value="Genomic_DNA"/>
</dbReference>
<protein>
    <submittedName>
        <fullName evidence="1">Uncharacterized protein</fullName>
    </submittedName>
</protein>
<name>A0A7R9GV79_TIMPO</name>
<sequence length="149" mass="16245">MSSTEATPSTSRISIVVVSISALTEPMLAVNDLTASVHASRCGVHFGFDLLEEVRICSPFDWLERGQPMFVTRSSHASVEERDSIHPTEIRTSISPSSPVELNTTRALVNYATEAERQKLAQAHVSRPLGVLCDPVSFKVAADNIFYGV</sequence>
<evidence type="ECO:0000313" key="1">
    <source>
        <dbReference type="EMBL" id="CAD7398723.1"/>
    </source>
</evidence>